<dbReference type="AlphaFoldDB" id="A0A0S4L691"/>
<proteinExistence type="inferred from homology"/>
<dbReference type="InterPro" id="IPR007607">
    <property type="entry name" value="BacA/B"/>
</dbReference>
<keyword evidence="4" id="KW-1185">Reference proteome</keyword>
<dbReference type="EMBL" id="CZQA01000001">
    <property type="protein sequence ID" value="CUS32176.1"/>
    <property type="molecule type" value="Genomic_DNA"/>
</dbReference>
<evidence type="ECO:0000313" key="4">
    <source>
        <dbReference type="Proteomes" id="UP000199032"/>
    </source>
</evidence>
<dbReference type="Proteomes" id="UP000199032">
    <property type="component" value="Unassembled WGS sequence"/>
</dbReference>
<comment type="similarity">
    <text evidence="1">Belongs to the bactofilin family.</text>
</comment>
<evidence type="ECO:0000256" key="2">
    <source>
        <dbReference type="SAM" id="MobiDB-lite"/>
    </source>
</evidence>
<evidence type="ECO:0000313" key="3">
    <source>
        <dbReference type="EMBL" id="CUS32176.1"/>
    </source>
</evidence>
<accession>A0A0S4L691</accession>
<evidence type="ECO:0008006" key="5">
    <source>
        <dbReference type="Google" id="ProtNLM"/>
    </source>
</evidence>
<evidence type="ECO:0000256" key="1">
    <source>
        <dbReference type="ARBA" id="ARBA00044755"/>
    </source>
</evidence>
<organism evidence="3 4">
    <name type="scientific">Candidatus Nitrospira nitrosa</name>
    <dbReference type="NCBI Taxonomy" id="1742972"/>
    <lineage>
        <taxon>Bacteria</taxon>
        <taxon>Pseudomonadati</taxon>
        <taxon>Nitrospirota</taxon>
        <taxon>Nitrospiria</taxon>
        <taxon>Nitrospirales</taxon>
        <taxon>Nitrospiraceae</taxon>
        <taxon>Nitrospira</taxon>
    </lineage>
</organism>
<dbReference type="Pfam" id="PF04519">
    <property type="entry name" value="Bactofilin"/>
    <property type="match status" value="1"/>
</dbReference>
<name>A0A0S4L691_9BACT</name>
<dbReference type="RefSeq" id="WP_090743181.1">
    <property type="nucleotide sequence ID" value="NZ_CZQA01000001.1"/>
</dbReference>
<gene>
    <name evidence="3" type="ORF">COMA1_10481</name>
</gene>
<dbReference type="PANTHER" id="PTHR35024:SF4">
    <property type="entry name" value="POLYMER-FORMING CYTOSKELETAL PROTEIN"/>
    <property type="match status" value="1"/>
</dbReference>
<dbReference type="STRING" id="1742972.COMA1_10481"/>
<dbReference type="OrthoDB" id="9802488at2"/>
<sequence length="171" mass="18228">MWKHEEAVGGDMERGQEREQERWVEDRRSALPKHNGPILPDEVAFVGKDVAFKGVITYSGTVRIDGALEGEIHTDGGLLVGPEAVIKAKVTAGAVVCHGRITGDIEATSQIVLCAPAVVDGSLTTPVLSMEEGVVFNGTLEMKPQAKVEVLRDTDAPSTSMSSRPPIRLAA</sequence>
<dbReference type="PANTHER" id="PTHR35024">
    <property type="entry name" value="HYPOTHETICAL CYTOSOLIC PROTEIN"/>
    <property type="match status" value="1"/>
</dbReference>
<reference evidence="3 4" key="1">
    <citation type="submission" date="2015-10" db="EMBL/GenBank/DDBJ databases">
        <authorList>
            <person name="Gilbert D.G."/>
        </authorList>
    </citation>
    <scope>NUCLEOTIDE SEQUENCE [LARGE SCALE GENOMIC DNA]</scope>
    <source>
        <strain evidence="3">COMA1</strain>
    </source>
</reference>
<protein>
    <recommendedName>
        <fullName evidence="5">Polymer-forming cytoskeletal protein</fullName>
    </recommendedName>
</protein>
<feature type="region of interest" description="Disordered" evidence="2">
    <location>
        <begin position="1"/>
        <end position="22"/>
    </location>
</feature>